<dbReference type="InterPro" id="IPR029058">
    <property type="entry name" value="AB_hydrolase_fold"/>
</dbReference>
<dbReference type="SUPFAM" id="SSF53474">
    <property type="entry name" value="alpha/beta-Hydrolases"/>
    <property type="match status" value="1"/>
</dbReference>
<gene>
    <name evidence="2" type="ORF">Ocin01_10544</name>
</gene>
<dbReference type="Proteomes" id="UP000094527">
    <property type="component" value="Unassembled WGS sequence"/>
</dbReference>
<dbReference type="GO" id="GO:0006629">
    <property type="term" value="P:lipid metabolic process"/>
    <property type="evidence" value="ECO:0007669"/>
    <property type="project" value="InterPro"/>
</dbReference>
<name>A0A1D2MSR8_ORCCI</name>
<dbReference type="STRING" id="48709.A0A1D2MSR8"/>
<evidence type="ECO:0000259" key="1">
    <source>
        <dbReference type="Pfam" id="PF04083"/>
    </source>
</evidence>
<dbReference type="Pfam" id="PF04083">
    <property type="entry name" value="Abhydro_lipase"/>
    <property type="match status" value="1"/>
</dbReference>
<reference evidence="2 3" key="1">
    <citation type="journal article" date="2016" name="Genome Biol. Evol.">
        <title>Gene Family Evolution Reflects Adaptation to Soil Environmental Stressors in the Genome of the Collembolan Orchesella cincta.</title>
        <authorList>
            <person name="Faddeeva-Vakhrusheva A."/>
            <person name="Derks M.F."/>
            <person name="Anvar S.Y."/>
            <person name="Agamennone V."/>
            <person name="Suring W."/>
            <person name="Smit S."/>
            <person name="van Straalen N.M."/>
            <person name="Roelofs D."/>
        </authorList>
    </citation>
    <scope>NUCLEOTIDE SEQUENCE [LARGE SCALE GENOMIC DNA]</scope>
    <source>
        <tissue evidence="2">Mixed pool</tissue>
    </source>
</reference>
<sequence length="333" mass="37151">MRRELAFASNVKDPDADKSIIQISQEYGYIIETHNVTTSDGYILTLFRISGGRRSPAREGKPAVLVLHGWGNSCDSWIALPNDKNLAFFLADNGYDVWLGCHRGTSFSRGHITLNSNTDIRFWEFSFHEMGLYDFTAMVDHARMGASAFLVATSEIPSMNEQIHAAYLFAPGAFEGGLYEPITAALLPIVGTPTEVKNLLNLNRDCCTIYSVGDFHSETPFNSALGIGRLAICQPKAIRCGVCDVYTLAPYYFNRAQTNYTNLPRMIAKLLDTGTFRSLFHFGQNARSCMFRKYDYGTRENFNRYGAAEPPSYNLSGISVPIFLSSVFSYCTV</sequence>
<protein>
    <submittedName>
        <fullName evidence="2">Lipase 3</fullName>
    </submittedName>
</protein>
<dbReference type="InterPro" id="IPR006693">
    <property type="entry name" value="AB_hydrolase_lipase"/>
</dbReference>
<dbReference type="EMBL" id="LJIJ01000574">
    <property type="protein sequence ID" value="ODM96140.1"/>
    <property type="molecule type" value="Genomic_DNA"/>
</dbReference>
<accession>A0A1D2MSR8</accession>
<dbReference type="AlphaFoldDB" id="A0A1D2MSR8"/>
<organism evidence="2 3">
    <name type="scientific">Orchesella cincta</name>
    <name type="common">Springtail</name>
    <name type="synonym">Podura cincta</name>
    <dbReference type="NCBI Taxonomy" id="48709"/>
    <lineage>
        <taxon>Eukaryota</taxon>
        <taxon>Metazoa</taxon>
        <taxon>Ecdysozoa</taxon>
        <taxon>Arthropoda</taxon>
        <taxon>Hexapoda</taxon>
        <taxon>Collembola</taxon>
        <taxon>Entomobryomorpha</taxon>
        <taxon>Entomobryoidea</taxon>
        <taxon>Orchesellidae</taxon>
        <taxon>Orchesellinae</taxon>
        <taxon>Orchesella</taxon>
    </lineage>
</organism>
<evidence type="ECO:0000313" key="3">
    <source>
        <dbReference type="Proteomes" id="UP000094527"/>
    </source>
</evidence>
<dbReference type="OMA" id="RFAMYDY"/>
<evidence type="ECO:0000313" key="2">
    <source>
        <dbReference type="EMBL" id="ODM96140.1"/>
    </source>
</evidence>
<keyword evidence="3" id="KW-1185">Reference proteome</keyword>
<feature type="domain" description="Partial AB-hydrolase lipase" evidence="1">
    <location>
        <begin position="21"/>
        <end position="79"/>
    </location>
</feature>
<dbReference type="OrthoDB" id="9974421at2759"/>
<dbReference type="PANTHER" id="PTHR11005">
    <property type="entry name" value="LYSOSOMAL ACID LIPASE-RELATED"/>
    <property type="match status" value="1"/>
</dbReference>
<proteinExistence type="predicted"/>
<comment type="caution">
    <text evidence="2">The sequence shown here is derived from an EMBL/GenBank/DDBJ whole genome shotgun (WGS) entry which is preliminary data.</text>
</comment>
<dbReference type="Gene3D" id="3.40.50.1820">
    <property type="entry name" value="alpha/beta hydrolase"/>
    <property type="match status" value="1"/>
</dbReference>